<dbReference type="GO" id="GO:0070224">
    <property type="term" value="F:sulfide:quinone oxidoreductase activity"/>
    <property type="evidence" value="ECO:0007669"/>
    <property type="project" value="TreeGrafter"/>
</dbReference>
<dbReference type="GO" id="GO:0070221">
    <property type="term" value="P:sulfide oxidation, using sulfide:quinone oxidoreductase"/>
    <property type="evidence" value="ECO:0007669"/>
    <property type="project" value="TreeGrafter"/>
</dbReference>
<dbReference type="FunFam" id="3.50.50.60:FF:000034">
    <property type="entry name" value="sulfide:quinone oxidoreductase, mitochondrial"/>
    <property type="match status" value="1"/>
</dbReference>
<dbReference type="SUPFAM" id="SSF51905">
    <property type="entry name" value="FAD/NAD(P)-binding domain"/>
    <property type="match status" value="2"/>
</dbReference>
<keyword evidence="4" id="KW-0274">FAD</keyword>
<dbReference type="OrthoDB" id="9805710at2"/>
<name>A0A0M0GD12_SPOGL</name>
<evidence type="ECO:0000256" key="3">
    <source>
        <dbReference type="ARBA" id="ARBA00022719"/>
    </source>
</evidence>
<reference evidence="8" key="1">
    <citation type="submission" date="2015-07" db="EMBL/GenBank/DDBJ databases">
        <title>Fjat-10036 dsm4.</title>
        <authorList>
            <person name="Liu B."/>
            <person name="Wang J."/>
            <person name="Zhu Y."/>
            <person name="Liu G."/>
            <person name="Chen Q."/>
            <person name="Chen Z."/>
            <person name="Lan J."/>
            <person name="Che J."/>
            <person name="Ge C."/>
            <person name="Shi H."/>
            <person name="Pan Z."/>
            <person name="Liu X."/>
        </authorList>
    </citation>
    <scope>NUCLEOTIDE SEQUENCE [LARGE SCALE GENOMIC DNA]</scope>
    <source>
        <strain evidence="8">DSM 4</strain>
    </source>
</reference>
<organism evidence="7 8">
    <name type="scientific">Sporosarcina globispora</name>
    <name type="common">Bacillus globisporus</name>
    <dbReference type="NCBI Taxonomy" id="1459"/>
    <lineage>
        <taxon>Bacteria</taxon>
        <taxon>Bacillati</taxon>
        <taxon>Bacillota</taxon>
        <taxon>Bacilli</taxon>
        <taxon>Bacillales</taxon>
        <taxon>Caryophanaceae</taxon>
        <taxon>Sporosarcina</taxon>
    </lineage>
</organism>
<dbReference type="Proteomes" id="UP000037109">
    <property type="component" value="Unassembled WGS sequence"/>
</dbReference>
<dbReference type="InterPro" id="IPR015904">
    <property type="entry name" value="Sulphide_quinone_reductase"/>
</dbReference>
<dbReference type="AlphaFoldDB" id="A0A0M0GD12"/>
<proteinExistence type="predicted"/>
<dbReference type="PATRIC" id="fig|1459.3.peg.2780"/>
<evidence type="ECO:0000256" key="6">
    <source>
        <dbReference type="ARBA" id="ARBA00023002"/>
    </source>
</evidence>
<comment type="cofactor">
    <cofactor evidence="1">
        <name>FAD</name>
        <dbReference type="ChEBI" id="CHEBI:57692"/>
    </cofactor>
</comment>
<dbReference type="GO" id="GO:0048038">
    <property type="term" value="F:quinone binding"/>
    <property type="evidence" value="ECO:0007669"/>
    <property type="project" value="UniProtKB-KW"/>
</dbReference>
<dbReference type="PANTHER" id="PTHR10632">
    <property type="entry name" value="SULFIDE:QUINONE OXIDOREDUCTASE"/>
    <property type="match status" value="1"/>
</dbReference>
<evidence type="ECO:0000256" key="4">
    <source>
        <dbReference type="ARBA" id="ARBA00022827"/>
    </source>
</evidence>
<keyword evidence="6" id="KW-0560">Oxidoreductase</keyword>
<keyword evidence="8" id="KW-1185">Reference proteome</keyword>
<accession>A0A0M0GD12</accession>
<dbReference type="EMBL" id="LGUF01000007">
    <property type="protein sequence ID" value="KON87633.1"/>
    <property type="molecule type" value="Genomic_DNA"/>
</dbReference>
<keyword evidence="5" id="KW-0809">Transit peptide</keyword>
<dbReference type="Gene3D" id="3.50.50.60">
    <property type="entry name" value="FAD/NAD(P)-binding domain"/>
    <property type="match status" value="2"/>
</dbReference>
<comment type="caution">
    <text evidence="7">The sequence shown here is derived from an EMBL/GenBank/DDBJ whole genome shotgun (WGS) entry which is preliminary data.</text>
</comment>
<evidence type="ECO:0000256" key="2">
    <source>
        <dbReference type="ARBA" id="ARBA00022630"/>
    </source>
</evidence>
<dbReference type="STRING" id="1459.AF332_12870"/>
<keyword evidence="2" id="KW-0285">Flavoprotein</keyword>
<gene>
    <name evidence="7" type="ORF">AF332_12870</name>
</gene>
<sequence>MALKTTKIAIVGAGTAGISIASRILRSAPCLRSEIIMIDPSEDHFYQPLWTLVGGGAAKFDDSHRKQESLIPAGVTWLKEAVTEFLPEVNAVITDKGTRVNYEYLVVTAGIGIKWDRVKGLRESLGKNGVCSNYSPDFVKSTWESIENFKGGTAIFTQPSTPIKCGGAPQKIMYLAEDYFTKSGVRRNTKVKFISGLGSIFAVRKYAETLEQVIERKDIETTYHMDLIEIDGEKKQATFQHLNTKETMTFDYDMIHVTPPMGAPGFIASSPIANDAGWVDVDKYTLQHNTYKNIFSAGDSSSLPTSKTGAAIRKQAPVVAENLLAIMHGKEMKKTYDGYTSCPLVTGYNKLVMAEFDYNQNPMETFPVDQSKERASMYMVKKSLLPIMYWNGMLKGTM</sequence>
<dbReference type="PANTHER" id="PTHR10632:SF2">
    <property type="entry name" value="SULFIDE:QUINONE OXIDOREDUCTASE, MITOCHONDRIAL"/>
    <property type="match status" value="1"/>
</dbReference>
<dbReference type="GO" id="GO:0071949">
    <property type="term" value="F:FAD binding"/>
    <property type="evidence" value="ECO:0007669"/>
    <property type="project" value="TreeGrafter"/>
</dbReference>
<keyword evidence="3" id="KW-0874">Quinone</keyword>
<evidence type="ECO:0000256" key="1">
    <source>
        <dbReference type="ARBA" id="ARBA00001974"/>
    </source>
</evidence>
<evidence type="ECO:0000313" key="8">
    <source>
        <dbReference type="Proteomes" id="UP000037109"/>
    </source>
</evidence>
<protein>
    <submittedName>
        <fullName evidence="7">Pyridine nucleotide-disulfide oxidoreductase</fullName>
    </submittedName>
</protein>
<dbReference type="RefSeq" id="WP_053434989.1">
    <property type="nucleotide sequence ID" value="NZ_LGUF01000007.1"/>
</dbReference>
<evidence type="ECO:0000313" key="7">
    <source>
        <dbReference type="EMBL" id="KON87633.1"/>
    </source>
</evidence>
<evidence type="ECO:0000256" key="5">
    <source>
        <dbReference type="ARBA" id="ARBA00022946"/>
    </source>
</evidence>
<dbReference type="InterPro" id="IPR036188">
    <property type="entry name" value="FAD/NAD-bd_sf"/>
</dbReference>